<keyword evidence="1" id="KW-0472">Membrane</keyword>
<keyword evidence="3" id="KW-1185">Reference proteome</keyword>
<organism evidence="2 3">
    <name type="scientific">Spiroplasma citri</name>
    <dbReference type="NCBI Taxonomy" id="2133"/>
    <lineage>
        <taxon>Bacteria</taxon>
        <taxon>Bacillati</taxon>
        <taxon>Mycoplasmatota</taxon>
        <taxon>Mollicutes</taxon>
        <taxon>Entomoplasmatales</taxon>
        <taxon>Spiroplasmataceae</taxon>
        <taxon>Spiroplasma</taxon>
    </lineage>
</organism>
<evidence type="ECO:0008006" key="4">
    <source>
        <dbReference type="Google" id="ProtNLM"/>
    </source>
</evidence>
<sequence length="400" mass="46183">MKTKLTKTQIFILIFFIFMLLFLFLSLLLIIIAGKEIYYILSNNHQLGLVGTSGFGVEKGVQNFPYVFFIIEYGFNFIFTMQIKNAAGEVFASNVILLYQIGYFFLVIMIPICALGFFITILVFLLKQKKPTLKSENSSDSNDEQLLGDLKTNMNQIQEYLIKLHKDVKTLKKITGIITSKSVIPNSTQVNDNPFDYQSQDLDLIQAKQTSRQQNSKIINQDELEQTISGIERPKSLVNPTKYIMPKRDENFVNNFPTQQFLSTEMLSESKNEKKLSLSAIFDRKKIQTELEQDKIEVEEQINNEEINTFSLQFNDPTIIENQTFHEKVGFNLNNFDYTADEHNNSLEIKSIYQVGDRIIDNAIEYEIILVVPHQQNDTVMYELTLKSTEDGTIKSLMRE</sequence>
<reference evidence="2 3" key="1">
    <citation type="submission" date="2022-04" db="EMBL/GenBank/DDBJ databases">
        <title>Whole genome of Spiroplasma citri.</title>
        <authorList>
            <person name="Khanchezar A."/>
            <person name="Izadpanah K."/>
            <person name="Taghavi M."/>
            <person name="Ghorbani A."/>
            <person name="Beven L."/>
        </authorList>
    </citation>
    <scope>NUCLEOTIDE SEQUENCE [LARGE SCALE GENOMIC DNA]</scope>
    <source>
        <strain evidence="2 3">D4</strain>
    </source>
</reference>
<proteinExistence type="predicted"/>
<evidence type="ECO:0000256" key="1">
    <source>
        <dbReference type="SAM" id="Phobius"/>
    </source>
</evidence>
<keyword evidence="1" id="KW-0812">Transmembrane</keyword>
<feature type="transmembrane region" description="Helical" evidence="1">
    <location>
        <begin position="101"/>
        <end position="126"/>
    </location>
</feature>
<keyword evidence="1" id="KW-1133">Transmembrane helix</keyword>
<accession>A0AAX3T195</accession>
<feature type="transmembrane region" description="Helical" evidence="1">
    <location>
        <begin position="12"/>
        <end position="33"/>
    </location>
</feature>
<dbReference type="RefSeq" id="WP_277939369.1">
    <property type="nucleotide sequence ID" value="NZ_CP096246.1"/>
</dbReference>
<name>A0AAX3T195_SPICI</name>
<protein>
    <recommendedName>
        <fullName evidence="4">Transmembrane protein</fullName>
    </recommendedName>
</protein>
<dbReference type="EMBL" id="CP096246">
    <property type="protein sequence ID" value="WFG97236.1"/>
    <property type="molecule type" value="Genomic_DNA"/>
</dbReference>
<dbReference type="AlphaFoldDB" id="A0AAX3T195"/>
<dbReference type="Proteomes" id="UP001214629">
    <property type="component" value="Chromosome"/>
</dbReference>
<evidence type="ECO:0000313" key="2">
    <source>
        <dbReference type="EMBL" id="WFG97236.1"/>
    </source>
</evidence>
<gene>
    <name evidence="2" type="ORF">M0C40_04355</name>
</gene>
<evidence type="ECO:0000313" key="3">
    <source>
        <dbReference type="Proteomes" id="UP001214629"/>
    </source>
</evidence>